<feature type="non-terminal residue" evidence="1">
    <location>
        <position position="43"/>
    </location>
</feature>
<evidence type="ECO:0000313" key="1">
    <source>
        <dbReference type="EMBL" id="PTX36077.1"/>
    </source>
</evidence>
<dbReference type="AlphaFoldDB" id="A0A2T5ZWZ3"/>
<evidence type="ECO:0000313" key="3">
    <source>
        <dbReference type="Proteomes" id="UP000244069"/>
    </source>
</evidence>
<dbReference type="EMBL" id="QBKN01000061">
    <property type="protein sequence ID" value="PTX36077.1"/>
    <property type="molecule type" value="Genomic_DNA"/>
</dbReference>
<gene>
    <name evidence="2" type="ORF">C8N44_1601</name>
    <name evidence="1" type="ORF">C8N44_1611</name>
</gene>
<protein>
    <submittedName>
        <fullName evidence="1">Uncharacterized protein</fullName>
    </submittedName>
</protein>
<name>A0A2T5ZWZ3_9RHOB</name>
<comment type="caution">
    <text evidence="1">The sequence shown here is derived from an EMBL/GenBank/DDBJ whole genome shotgun (WGS) entry which is preliminary data.</text>
</comment>
<dbReference type="EMBL" id="QBKN01000060">
    <property type="protein sequence ID" value="PTX36194.1"/>
    <property type="molecule type" value="Genomic_DNA"/>
</dbReference>
<sequence>MSATKILWGQISIVFLIILATTWGATQYVAASLGYQAQLGPPW</sequence>
<accession>A0A2T5ZWZ3</accession>
<evidence type="ECO:0000313" key="2">
    <source>
        <dbReference type="EMBL" id="PTX36194.1"/>
    </source>
</evidence>
<reference evidence="1 3" key="1">
    <citation type="submission" date="2018-04" db="EMBL/GenBank/DDBJ databases">
        <title>Genomic Encyclopedia of Archaeal and Bacterial Type Strains, Phase II (KMG-II): from individual species to whole genera.</title>
        <authorList>
            <person name="Goeker M."/>
        </authorList>
    </citation>
    <scope>NUCLEOTIDE SEQUENCE [LARGE SCALE GENOMIC DNA]</scope>
    <source>
        <strain evidence="1 3">DSM 29329</strain>
    </source>
</reference>
<organism evidence="1 3">
    <name type="scientific">Allosediminivita pacifica</name>
    <dbReference type="NCBI Taxonomy" id="1267769"/>
    <lineage>
        <taxon>Bacteria</taxon>
        <taxon>Pseudomonadati</taxon>
        <taxon>Pseudomonadota</taxon>
        <taxon>Alphaproteobacteria</taxon>
        <taxon>Rhodobacterales</taxon>
        <taxon>Paracoccaceae</taxon>
        <taxon>Allosediminivita</taxon>
    </lineage>
</organism>
<dbReference type="Proteomes" id="UP000244069">
    <property type="component" value="Unassembled WGS sequence"/>
</dbReference>
<proteinExistence type="predicted"/>
<keyword evidence="3" id="KW-1185">Reference proteome</keyword>